<dbReference type="InterPro" id="IPR035938">
    <property type="entry name" value="Hemerythrin-like_sf"/>
</dbReference>
<evidence type="ECO:0000313" key="6">
    <source>
        <dbReference type="RefSeq" id="WP_028310751.1"/>
    </source>
</evidence>
<accession>A0A8B6X247</accession>
<dbReference type="NCBIfam" id="TIGR02481">
    <property type="entry name" value="hemeryth_dom"/>
    <property type="match status" value="1"/>
</dbReference>
<protein>
    <submittedName>
        <fullName evidence="6">Bacteriohemerythrin</fullName>
    </submittedName>
</protein>
<keyword evidence="5" id="KW-1185">Reference proteome</keyword>
<name>A0A8B6X247_9BURK</name>
<dbReference type="RefSeq" id="WP_028310751.1">
    <property type="nucleotide sequence ID" value="NZ_AXWS01000007.1"/>
</dbReference>
<sequence>MTEATLAKKPADAASGATLHDRILVGFKPIDDLHKEFEEIVGVLNDPAEADFGEHLLALHEHMLRHAAVEEGFMAQERYPHLGRHRRAHEHLLEAIARVRDRWDCGDVEAVRRFAAELMGWFAIHASSEDAELVAYLKGAPKAA</sequence>
<dbReference type="Proteomes" id="UP000675920">
    <property type="component" value="Unplaced"/>
</dbReference>
<keyword evidence="2" id="KW-0479">Metal-binding</keyword>
<dbReference type="AlphaFoldDB" id="A0A8B6X247"/>
<keyword evidence="3" id="KW-0408">Iron</keyword>
<dbReference type="InterPro" id="IPR012827">
    <property type="entry name" value="Hemerythrin_metal-bd"/>
</dbReference>
<dbReference type="SUPFAM" id="SSF47188">
    <property type="entry name" value="Hemerythrin-like"/>
    <property type="match status" value="1"/>
</dbReference>
<comment type="similarity">
    <text evidence="1">Belongs to the hemerythrin family.</text>
</comment>
<proteinExistence type="inferred from homology"/>
<dbReference type="Gene3D" id="1.20.120.50">
    <property type="entry name" value="Hemerythrin-like"/>
    <property type="match status" value="1"/>
</dbReference>
<evidence type="ECO:0000313" key="5">
    <source>
        <dbReference type="Proteomes" id="UP000675920"/>
    </source>
</evidence>
<evidence type="ECO:0000256" key="1">
    <source>
        <dbReference type="ARBA" id="ARBA00010587"/>
    </source>
</evidence>
<feature type="domain" description="Hemerythrin-like" evidence="4">
    <location>
        <begin position="30"/>
        <end position="136"/>
    </location>
</feature>
<dbReference type="GO" id="GO:0046872">
    <property type="term" value="F:metal ion binding"/>
    <property type="evidence" value="ECO:0007669"/>
    <property type="project" value="UniProtKB-KW"/>
</dbReference>
<reference evidence="6" key="1">
    <citation type="submission" date="2025-08" db="UniProtKB">
        <authorList>
            <consortium name="RefSeq"/>
        </authorList>
    </citation>
    <scope>IDENTIFICATION</scope>
</reference>
<evidence type="ECO:0000259" key="4">
    <source>
        <dbReference type="Pfam" id="PF01814"/>
    </source>
</evidence>
<organism evidence="5 6">
    <name type="scientific">Derxia gummosa DSM 723</name>
    <dbReference type="NCBI Taxonomy" id="1121388"/>
    <lineage>
        <taxon>Bacteria</taxon>
        <taxon>Pseudomonadati</taxon>
        <taxon>Pseudomonadota</taxon>
        <taxon>Betaproteobacteria</taxon>
        <taxon>Burkholderiales</taxon>
        <taxon>Alcaligenaceae</taxon>
        <taxon>Derxia</taxon>
    </lineage>
</organism>
<dbReference type="CDD" id="cd12107">
    <property type="entry name" value="Hemerythrin"/>
    <property type="match status" value="1"/>
</dbReference>
<dbReference type="InterPro" id="IPR012312">
    <property type="entry name" value="Hemerythrin-like"/>
</dbReference>
<dbReference type="Pfam" id="PF01814">
    <property type="entry name" value="Hemerythrin"/>
    <property type="match status" value="1"/>
</dbReference>
<evidence type="ECO:0000256" key="2">
    <source>
        <dbReference type="ARBA" id="ARBA00022723"/>
    </source>
</evidence>
<evidence type="ECO:0000256" key="3">
    <source>
        <dbReference type="ARBA" id="ARBA00023004"/>
    </source>
</evidence>